<dbReference type="GO" id="GO:0032259">
    <property type="term" value="P:methylation"/>
    <property type="evidence" value="ECO:0007669"/>
    <property type="project" value="UniProtKB-KW"/>
</dbReference>
<evidence type="ECO:0000259" key="1">
    <source>
        <dbReference type="Pfam" id="PF08241"/>
    </source>
</evidence>
<keyword evidence="2" id="KW-0808">Transferase</keyword>
<sequence>MPSTSDAHSDPTFRQYHASQAVSYAKARGSYSSELYSIVLAYHSSTSGAFDTLLDVGCGPGNATRDLASYFLHASGADPGAEMINEARRNGDDKVTASGEPITFFVGAAEQIAEKVKDSSVDLLVAAMAAHWFDMKGFWDAAARAVKPGGTVALWTHASLYCHPATTNAVAVQKVLFHLEEDLLGPHELPPNRISRTIYDSLLLPWNITPPIEPFPASSYIRYEWDRDGILTNGEDFFGGSKEITLGELEKSLSTASMVTRWRQAHPDLVGTEMDCVRSTMMDIGLAMGVDKASIPATKIRTGHATVLLLFKRA</sequence>
<feature type="domain" description="Methyltransferase type 11" evidence="1">
    <location>
        <begin position="54"/>
        <end position="153"/>
    </location>
</feature>
<dbReference type="InterPro" id="IPR029063">
    <property type="entry name" value="SAM-dependent_MTases_sf"/>
</dbReference>
<name>A0A559MNI1_9HELO</name>
<reference evidence="2 3" key="1">
    <citation type="submission" date="2018-05" db="EMBL/GenBank/DDBJ databases">
        <title>Genome sequencing and assembly of the regulated plant pathogen Lachnellula willkommii and related sister species for the development of diagnostic species identification markers.</title>
        <authorList>
            <person name="Giroux E."/>
            <person name="Bilodeau G."/>
        </authorList>
    </citation>
    <scope>NUCLEOTIDE SEQUENCE [LARGE SCALE GENOMIC DNA]</scope>
    <source>
        <strain evidence="2 3">CBS 172.35</strain>
    </source>
</reference>
<evidence type="ECO:0000313" key="3">
    <source>
        <dbReference type="Proteomes" id="UP000315522"/>
    </source>
</evidence>
<dbReference type="Pfam" id="PF08241">
    <property type="entry name" value="Methyltransf_11"/>
    <property type="match status" value="1"/>
</dbReference>
<organism evidence="2 3">
    <name type="scientific">Lachnellula willkommii</name>
    <dbReference type="NCBI Taxonomy" id="215461"/>
    <lineage>
        <taxon>Eukaryota</taxon>
        <taxon>Fungi</taxon>
        <taxon>Dikarya</taxon>
        <taxon>Ascomycota</taxon>
        <taxon>Pezizomycotina</taxon>
        <taxon>Leotiomycetes</taxon>
        <taxon>Helotiales</taxon>
        <taxon>Lachnaceae</taxon>
        <taxon>Lachnellula</taxon>
    </lineage>
</organism>
<dbReference type="PANTHER" id="PTHR44942:SF10">
    <property type="entry name" value="METHYLTRANSFERASE TYPE 11 DOMAIN-CONTAINING PROTEIN"/>
    <property type="match status" value="1"/>
</dbReference>
<dbReference type="Gene3D" id="3.40.50.150">
    <property type="entry name" value="Vaccinia Virus protein VP39"/>
    <property type="match status" value="1"/>
</dbReference>
<dbReference type="EMBL" id="QGML01000004">
    <property type="protein sequence ID" value="TVY94517.1"/>
    <property type="molecule type" value="Genomic_DNA"/>
</dbReference>
<dbReference type="AlphaFoldDB" id="A0A559MNI1"/>
<keyword evidence="2" id="KW-0489">Methyltransferase</keyword>
<keyword evidence="3" id="KW-1185">Reference proteome</keyword>
<evidence type="ECO:0000313" key="2">
    <source>
        <dbReference type="EMBL" id="TVY94517.1"/>
    </source>
</evidence>
<proteinExistence type="predicted"/>
<protein>
    <submittedName>
        <fullName evidence="2">Putative methyltransferase</fullName>
    </submittedName>
</protein>
<accession>A0A559MNI1</accession>
<dbReference type="GO" id="GO:0008757">
    <property type="term" value="F:S-adenosylmethionine-dependent methyltransferase activity"/>
    <property type="evidence" value="ECO:0007669"/>
    <property type="project" value="InterPro"/>
</dbReference>
<comment type="caution">
    <text evidence="2">The sequence shown here is derived from an EMBL/GenBank/DDBJ whole genome shotgun (WGS) entry which is preliminary data.</text>
</comment>
<dbReference type="Proteomes" id="UP000315522">
    <property type="component" value="Unassembled WGS sequence"/>
</dbReference>
<dbReference type="InterPro" id="IPR013216">
    <property type="entry name" value="Methyltransf_11"/>
</dbReference>
<dbReference type="InterPro" id="IPR051052">
    <property type="entry name" value="Diverse_substrate_MTase"/>
</dbReference>
<gene>
    <name evidence="2" type="ORF">LAWI1_G000114</name>
</gene>
<dbReference type="PANTHER" id="PTHR44942">
    <property type="entry name" value="METHYLTRANSF_11 DOMAIN-CONTAINING PROTEIN"/>
    <property type="match status" value="1"/>
</dbReference>
<dbReference type="SUPFAM" id="SSF53335">
    <property type="entry name" value="S-adenosyl-L-methionine-dependent methyltransferases"/>
    <property type="match status" value="1"/>
</dbReference>
<dbReference type="CDD" id="cd02440">
    <property type="entry name" value="AdoMet_MTases"/>
    <property type="match status" value="1"/>
</dbReference>